<dbReference type="FunFam" id="3.40.640.10:FF:000033">
    <property type="entry name" value="Aspartate aminotransferase"/>
    <property type="match status" value="1"/>
</dbReference>
<dbReference type="CDD" id="cd00609">
    <property type="entry name" value="AAT_like"/>
    <property type="match status" value="1"/>
</dbReference>
<evidence type="ECO:0000256" key="2">
    <source>
        <dbReference type="ARBA" id="ARBA00007441"/>
    </source>
</evidence>
<dbReference type="GO" id="GO:0006520">
    <property type="term" value="P:amino acid metabolic process"/>
    <property type="evidence" value="ECO:0007669"/>
    <property type="project" value="InterPro"/>
</dbReference>
<evidence type="ECO:0000256" key="4">
    <source>
        <dbReference type="ARBA" id="ARBA00022679"/>
    </source>
</evidence>
<proteinExistence type="inferred from homology"/>
<comment type="similarity">
    <text evidence="2 6">Belongs to the class-I pyridoxal-phosphate-dependent aminotransferase family.</text>
</comment>
<dbReference type="EC" id="2.6.1.-" evidence="6"/>
<dbReference type="SUPFAM" id="SSF53383">
    <property type="entry name" value="PLP-dependent transferases"/>
    <property type="match status" value="1"/>
</dbReference>
<evidence type="ECO:0000256" key="1">
    <source>
        <dbReference type="ARBA" id="ARBA00001933"/>
    </source>
</evidence>
<keyword evidence="4 6" id="KW-0808">Transferase</keyword>
<keyword evidence="5" id="KW-0663">Pyridoxal phosphate</keyword>
<keyword evidence="3 6" id="KW-0032">Aminotransferase</keyword>
<dbReference type="InterPro" id="IPR015421">
    <property type="entry name" value="PyrdxlP-dep_Trfase_major"/>
</dbReference>
<evidence type="ECO:0000256" key="3">
    <source>
        <dbReference type="ARBA" id="ARBA00022576"/>
    </source>
</evidence>
<dbReference type="InterPro" id="IPR015424">
    <property type="entry name" value="PyrdxlP-dep_Trfase"/>
</dbReference>
<feature type="domain" description="Aminotransferase class I/classII large" evidence="7">
    <location>
        <begin position="35"/>
        <end position="390"/>
    </location>
</feature>
<evidence type="ECO:0000259" key="7">
    <source>
        <dbReference type="Pfam" id="PF00155"/>
    </source>
</evidence>
<dbReference type="GO" id="GO:0008483">
    <property type="term" value="F:transaminase activity"/>
    <property type="evidence" value="ECO:0007669"/>
    <property type="project" value="UniProtKB-KW"/>
</dbReference>
<evidence type="ECO:0000313" key="8">
    <source>
        <dbReference type="EMBL" id="GAP03629.1"/>
    </source>
</evidence>
<dbReference type="EMBL" id="DF968078">
    <property type="protein sequence ID" value="GAP03629.1"/>
    <property type="molecule type" value="Genomic_DNA"/>
</dbReference>
<dbReference type="PANTHER" id="PTHR46383">
    <property type="entry name" value="ASPARTATE AMINOTRANSFERASE"/>
    <property type="match status" value="1"/>
</dbReference>
<accession>A0A3F3HBM6</accession>
<evidence type="ECO:0000256" key="5">
    <source>
        <dbReference type="ARBA" id="ARBA00022898"/>
    </source>
</evidence>
<dbReference type="InterPro" id="IPR050596">
    <property type="entry name" value="AspAT/PAT-like"/>
</dbReference>
<dbReference type="InterPro" id="IPR004839">
    <property type="entry name" value="Aminotransferase_I/II_large"/>
</dbReference>
<comment type="cofactor">
    <cofactor evidence="1 6">
        <name>pyridoxal 5'-phosphate</name>
        <dbReference type="ChEBI" id="CHEBI:597326"/>
    </cofactor>
</comment>
<organism evidence="8">
    <name type="scientific">Fructobacillus tropaeoli</name>
    <dbReference type="NCBI Taxonomy" id="709323"/>
    <lineage>
        <taxon>Bacteria</taxon>
        <taxon>Bacillati</taxon>
        <taxon>Bacillota</taxon>
        <taxon>Bacilli</taxon>
        <taxon>Lactobacillales</taxon>
        <taxon>Lactobacillaceae</taxon>
        <taxon>Fructobacillus</taxon>
    </lineage>
</organism>
<gene>
    <name evidence="8" type="ORF">FTRO_0011740</name>
</gene>
<dbReference type="PANTHER" id="PTHR46383:SF1">
    <property type="entry name" value="ASPARTATE AMINOTRANSFERASE"/>
    <property type="match status" value="1"/>
</dbReference>
<dbReference type="PRINTS" id="PR00753">
    <property type="entry name" value="ACCSYNTHASE"/>
</dbReference>
<reference evidence="8" key="1">
    <citation type="journal article" date="2015" name="BMC Genomics">
        <title>Comparative genomics of Fructobacillus spp. and Leuconostoc spp. reveals niche-specific evolution of Fructobacillus spp.</title>
        <authorList>
            <person name="Endo A."/>
            <person name="Tanizawa Y."/>
            <person name="Tanaka N."/>
            <person name="Maeno S."/>
            <person name="Kumar H."/>
            <person name="Shiwa Y."/>
            <person name="Okada S."/>
            <person name="Yoshikawa H."/>
            <person name="Dicks L."/>
            <person name="Nakagawa J."/>
            <person name="Arita M."/>
        </authorList>
    </citation>
    <scope>NUCLEOTIDE SEQUENCE [LARGE SCALE GENOMIC DNA]</scope>
    <source>
        <strain evidence="8">F214-1</strain>
    </source>
</reference>
<dbReference type="Pfam" id="PF00155">
    <property type="entry name" value="Aminotran_1_2"/>
    <property type="match status" value="1"/>
</dbReference>
<protein>
    <recommendedName>
        <fullName evidence="6">Aminotransferase</fullName>
        <ecNumber evidence="6">2.6.1.-</ecNumber>
    </recommendedName>
</protein>
<dbReference type="Proteomes" id="UP000064514">
    <property type="component" value="Unassembled WGS sequence"/>
</dbReference>
<dbReference type="Gene3D" id="3.90.1150.10">
    <property type="entry name" value="Aspartate Aminotransferase, domain 1"/>
    <property type="match status" value="1"/>
</dbReference>
<dbReference type="GO" id="GO:0030170">
    <property type="term" value="F:pyridoxal phosphate binding"/>
    <property type="evidence" value="ECO:0007669"/>
    <property type="project" value="InterPro"/>
</dbReference>
<dbReference type="InterPro" id="IPR015422">
    <property type="entry name" value="PyrdxlP-dep_Trfase_small"/>
</dbReference>
<name>A0A3F3HBM6_9LACO</name>
<dbReference type="InterPro" id="IPR004838">
    <property type="entry name" value="NHTrfase_class1_PyrdxlP-BS"/>
</dbReference>
<dbReference type="PROSITE" id="PS00105">
    <property type="entry name" value="AA_TRANSFER_CLASS_1"/>
    <property type="match status" value="1"/>
</dbReference>
<dbReference type="AlphaFoldDB" id="A0A3F3HBM6"/>
<dbReference type="STRING" id="709323.GCA_001047135_00172"/>
<sequence>MLQASDFSKRAQAVQPSATLAVSKKAKQMAAEGIDVINLGVGEPDFTTPTAISEAAIEAIEGGQTSFYTPVGGILPLREAIAEQTTKKTGQVLSPNQVTVTSGAKLSLYTIMQVLLNPGDQAVMPEPYWVSYVEQVRLAGGVATTVKPKTAAMKLTPADLDEVAGPVKLIILNNPSNPTGQVYSRAEVQALLDWADAHDSFLLSDEIYGQLVYNGQTFTSALSLKEIKDSRLIIVDGVSKSYSMTGWRLGWTIADEKIIAEMNKLLGHMTSNPAAVSQYAALAALTVDQQMVEDMRTTFESRLNATYDKLTAIPGLSVTPKPEGAFYLFFKVDQDLLDKPGLKSTIDFATALLEQAHVAIPAGEGFGMPGYLRLSYAKDQATINEALDRILAFVQ</sequence>
<evidence type="ECO:0000256" key="6">
    <source>
        <dbReference type="RuleBase" id="RU000481"/>
    </source>
</evidence>
<dbReference type="Gene3D" id="3.40.640.10">
    <property type="entry name" value="Type I PLP-dependent aspartate aminotransferase-like (Major domain)"/>
    <property type="match status" value="1"/>
</dbReference>